<sequence length="43" mass="4751">MNLITAAPDPTLGPSLHRAHQSSDAKLDLGNKASRRRCHCWKP</sequence>
<organism evidence="2 3">
    <name type="scientific">Portunus trituberculatus</name>
    <name type="common">Swimming crab</name>
    <name type="synonym">Neptunus trituberculatus</name>
    <dbReference type="NCBI Taxonomy" id="210409"/>
    <lineage>
        <taxon>Eukaryota</taxon>
        <taxon>Metazoa</taxon>
        <taxon>Ecdysozoa</taxon>
        <taxon>Arthropoda</taxon>
        <taxon>Crustacea</taxon>
        <taxon>Multicrustacea</taxon>
        <taxon>Malacostraca</taxon>
        <taxon>Eumalacostraca</taxon>
        <taxon>Eucarida</taxon>
        <taxon>Decapoda</taxon>
        <taxon>Pleocyemata</taxon>
        <taxon>Brachyura</taxon>
        <taxon>Eubrachyura</taxon>
        <taxon>Portunoidea</taxon>
        <taxon>Portunidae</taxon>
        <taxon>Portuninae</taxon>
        <taxon>Portunus</taxon>
    </lineage>
</organism>
<dbReference type="EMBL" id="VSRR010103710">
    <property type="protein sequence ID" value="MPC95834.1"/>
    <property type="molecule type" value="Genomic_DNA"/>
</dbReference>
<evidence type="ECO:0000313" key="3">
    <source>
        <dbReference type="Proteomes" id="UP000324222"/>
    </source>
</evidence>
<dbReference type="Proteomes" id="UP000324222">
    <property type="component" value="Unassembled WGS sequence"/>
</dbReference>
<evidence type="ECO:0000313" key="2">
    <source>
        <dbReference type="EMBL" id="MPC95834.1"/>
    </source>
</evidence>
<protein>
    <submittedName>
        <fullName evidence="2">Uncharacterized protein</fullName>
    </submittedName>
</protein>
<comment type="caution">
    <text evidence="2">The sequence shown here is derived from an EMBL/GenBank/DDBJ whole genome shotgun (WGS) entry which is preliminary data.</text>
</comment>
<reference evidence="2 3" key="1">
    <citation type="submission" date="2019-05" db="EMBL/GenBank/DDBJ databases">
        <title>Another draft genome of Portunus trituberculatus and its Hox gene families provides insights of decapod evolution.</title>
        <authorList>
            <person name="Jeong J.-H."/>
            <person name="Song I."/>
            <person name="Kim S."/>
            <person name="Choi T."/>
            <person name="Kim D."/>
            <person name="Ryu S."/>
            <person name="Kim W."/>
        </authorList>
    </citation>
    <scope>NUCLEOTIDE SEQUENCE [LARGE SCALE GENOMIC DNA]</scope>
    <source>
        <tissue evidence="2">Muscle</tissue>
    </source>
</reference>
<dbReference type="AlphaFoldDB" id="A0A5B7JU23"/>
<keyword evidence="3" id="KW-1185">Reference proteome</keyword>
<feature type="region of interest" description="Disordered" evidence="1">
    <location>
        <begin position="1"/>
        <end position="30"/>
    </location>
</feature>
<gene>
    <name evidence="2" type="ORF">E2C01_091062</name>
</gene>
<accession>A0A5B7JU23</accession>
<proteinExistence type="predicted"/>
<name>A0A5B7JU23_PORTR</name>
<evidence type="ECO:0000256" key="1">
    <source>
        <dbReference type="SAM" id="MobiDB-lite"/>
    </source>
</evidence>